<feature type="region of interest" description="Disordered" evidence="7">
    <location>
        <begin position="83"/>
        <end position="155"/>
    </location>
</feature>
<dbReference type="SUPFAM" id="SSF51230">
    <property type="entry name" value="Single hybrid motif"/>
    <property type="match status" value="1"/>
</dbReference>
<feature type="compositionally biased region" description="Low complexity" evidence="7">
    <location>
        <begin position="202"/>
        <end position="226"/>
    </location>
</feature>
<feature type="region of interest" description="Disordered" evidence="7">
    <location>
        <begin position="181"/>
        <end position="229"/>
    </location>
</feature>
<keyword evidence="4 6" id="KW-0450">Lipoyl</keyword>
<feature type="compositionally biased region" description="Gly residues" evidence="7">
    <location>
        <begin position="132"/>
        <end position="148"/>
    </location>
</feature>
<dbReference type="PROSITE" id="PS50968">
    <property type="entry name" value="BIOTINYL_LIPOYL"/>
    <property type="match status" value="1"/>
</dbReference>
<sequence length="461" mass="48432">MPYEVRLPDIGEGIAEGEIVRWLVKPGDAVREDQPLVEVMTDKASVEIPSPRTGVIAALLAEEGQVVPVGSALLAIALPGDPGHAAPSDDRDSGTAGAARAAKAQAAEEETTRWNNEGGAIPEVATRIPSAGPGGAPAAGAWGPGAGPTGPPRRVQATPAVRQLAMQLGVTLETLAGTGPGGSITASDVRQAASAAQTSGSRAAAPRPGPTAAPAARAEAVAAPGGPEERLPLRGLRRKIAEHMRRSIETAAHFTFVAECDMTEVSGRLAALKPRAASDGVRLTYLAFVLKALIDPLRRYPLLNASLDDERQEIVLKRYYYIGVATHTPEGLTVPVIRDADRLSLFGIAREIQRLSEAARTGRLRLEEIQGGTFSVTSTGAKGGVLATPILHHPQVAILGLHEIKKRPAVVEERIVARDLCNLSLSLDHRVVDGAVGADFLYDVVHRLEHPDSWLTGGEIE</sequence>
<dbReference type="FunFam" id="3.30.559.10:FF:000007">
    <property type="entry name" value="Dihydrolipoamide acetyltransferase component of pyruvate dehydrogenase complex"/>
    <property type="match status" value="1"/>
</dbReference>
<evidence type="ECO:0000256" key="3">
    <source>
        <dbReference type="ARBA" id="ARBA00022679"/>
    </source>
</evidence>
<comment type="caution">
    <text evidence="10">The sequence shown here is derived from an EMBL/GenBank/DDBJ whole genome shotgun (WGS) entry which is preliminary data.</text>
</comment>
<dbReference type="InterPro" id="IPR001078">
    <property type="entry name" value="2-oxoacid_DH_actylTfrase"/>
</dbReference>
<dbReference type="InterPro" id="IPR050743">
    <property type="entry name" value="2-oxoacid_DH_E2_comp"/>
</dbReference>
<keyword evidence="5 6" id="KW-0012">Acyltransferase</keyword>
<dbReference type="InterPro" id="IPR000089">
    <property type="entry name" value="Biotin_lipoyl"/>
</dbReference>
<reference evidence="10 11" key="1">
    <citation type="journal article" date="2019" name="Nat. Microbiol.">
        <title>Mediterranean grassland soil C-N compound turnover is dependent on rainfall and depth, and is mediated by genomically divergent microorganisms.</title>
        <authorList>
            <person name="Diamond S."/>
            <person name="Andeer P.F."/>
            <person name="Li Z."/>
            <person name="Crits-Christoph A."/>
            <person name="Burstein D."/>
            <person name="Anantharaman K."/>
            <person name="Lane K.R."/>
            <person name="Thomas B.C."/>
            <person name="Pan C."/>
            <person name="Northen T.R."/>
            <person name="Banfield J.F."/>
        </authorList>
    </citation>
    <scope>NUCLEOTIDE SEQUENCE [LARGE SCALE GENOMIC DNA]</scope>
    <source>
        <strain evidence="10">WS_3</strain>
    </source>
</reference>
<dbReference type="PANTHER" id="PTHR43178:SF5">
    <property type="entry name" value="LIPOAMIDE ACYLTRANSFERASE COMPONENT OF BRANCHED-CHAIN ALPHA-KETO ACID DEHYDROGENASE COMPLEX, MITOCHONDRIAL"/>
    <property type="match status" value="1"/>
</dbReference>
<dbReference type="PANTHER" id="PTHR43178">
    <property type="entry name" value="DIHYDROLIPOAMIDE ACETYLTRANSFERASE COMPONENT OF PYRUVATE DEHYDROGENASE COMPLEX"/>
    <property type="match status" value="1"/>
</dbReference>
<dbReference type="Proteomes" id="UP000320184">
    <property type="component" value="Unassembled WGS sequence"/>
</dbReference>
<dbReference type="AlphaFoldDB" id="A0A538SJZ6"/>
<dbReference type="InterPro" id="IPR023213">
    <property type="entry name" value="CAT-like_dom_sf"/>
</dbReference>
<dbReference type="SUPFAM" id="SSF52777">
    <property type="entry name" value="CoA-dependent acyltransferases"/>
    <property type="match status" value="1"/>
</dbReference>
<evidence type="ECO:0000256" key="7">
    <source>
        <dbReference type="SAM" id="MobiDB-lite"/>
    </source>
</evidence>
<evidence type="ECO:0000259" key="8">
    <source>
        <dbReference type="PROSITE" id="PS50968"/>
    </source>
</evidence>
<dbReference type="Gene3D" id="3.30.559.10">
    <property type="entry name" value="Chloramphenicol acetyltransferase-like domain"/>
    <property type="match status" value="1"/>
</dbReference>
<evidence type="ECO:0000259" key="9">
    <source>
        <dbReference type="PROSITE" id="PS51826"/>
    </source>
</evidence>
<comment type="cofactor">
    <cofactor evidence="1 6">
        <name>(R)-lipoate</name>
        <dbReference type="ChEBI" id="CHEBI:83088"/>
    </cofactor>
</comment>
<dbReference type="InterPro" id="IPR036625">
    <property type="entry name" value="E3-bd_dom_sf"/>
</dbReference>
<evidence type="ECO:0000313" key="11">
    <source>
        <dbReference type="Proteomes" id="UP000320184"/>
    </source>
</evidence>
<proteinExistence type="inferred from homology"/>
<organism evidence="10 11">
    <name type="scientific">Eiseniibacteriota bacterium</name>
    <dbReference type="NCBI Taxonomy" id="2212470"/>
    <lineage>
        <taxon>Bacteria</taxon>
        <taxon>Candidatus Eiseniibacteriota</taxon>
    </lineage>
</organism>
<dbReference type="PROSITE" id="PS00189">
    <property type="entry name" value="LIPOYL"/>
    <property type="match status" value="1"/>
</dbReference>
<dbReference type="Gene3D" id="2.40.50.100">
    <property type="match status" value="1"/>
</dbReference>
<evidence type="ECO:0000313" key="10">
    <source>
        <dbReference type="EMBL" id="TMQ51704.1"/>
    </source>
</evidence>
<keyword evidence="3 6" id="KW-0808">Transferase</keyword>
<comment type="similarity">
    <text evidence="2 6">Belongs to the 2-oxoacid dehydrogenase family.</text>
</comment>
<dbReference type="EMBL" id="VBOT01000058">
    <property type="protein sequence ID" value="TMQ51704.1"/>
    <property type="molecule type" value="Genomic_DNA"/>
</dbReference>
<dbReference type="Pfam" id="PF02817">
    <property type="entry name" value="E3_binding"/>
    <property type="match status" value="1"/>
</dbReference>
<dbReference type="InterPro" id="IPR003016">
    <property type="entry name" value="2-oxoA_DH_lipoyl-BS"/>
</dbReference>
<dbReference type="CDD" id="cd06849">
    <property type="entry name" value="lipoyl_domain"/>
    <property type="match status" value="1"/>
</dbReference>
<dbReference type="InterPro" id="IPR004167">
    <property type="entry name" value="PSBD"/>
</dbReference>
<feature type="compositionally biased region" description="Low complexity" evidence="7">
    <location>
        <begin position="95"/>
        <end position="105"/>
    </location>
</feature>
<name>A0A538SJZ6_UNCEI</name>
<dbReference type="GO" id="GO:0005737">
    <property type="term" value="C:cytoplasm"/>
    <property type="evidence" value="ECO:0007669"/>
    <property type="project" value="TreeGrafter"/>
</dbReference>
<gene>
    <name evidence="10" type="ORF">E6K73_05075</name>
</gene>
<feature type="domain" description="Lipoyl-binding" evidence="8">
    <location>
        <begin position="2"/>
        <end position="77"/>
    </location>
</feature>
<dbReference type="SUPFAM" id="SSF47005">
    <property type="entry name" value="Peripheral subunit-binding domain of 2-oxo acid dehydrogenase complex"/>
    <property type="match status" value="1"/>
</dbReference>
<dbReference type="GO" id="GO:0031405">
    <property type="term" value="F:lipoic acid binding"/>
    <property type="evidence" value="ECO:0007669"/>
    <property type="project" value="TreeGrafter"/>
</dbReference>
<dbReference type="Pfam" id="PF00364">
    <property type="entry name" value="Biotin_lipoyl"/>
    <property type="match status" value="1"/>
</dbReference>
<evidence type="ECO:0000256" key="1">
    <source>
        <dbReference type="ARBA" id="ARBA00001938"/>
    </source>
</evidence>
<dbReference type="PROSITE" id="PS51826">
    <property type="entry name" value="PSBD"/>
    <property type="match status" value="1"/>
</dbReference>
<evidence type="ECO:0000256" key="2">
    <source>
        <dbReference type="ARBA" id="ARBA00007317"/>
    </source>
</evidence>
<dbReference type="Gene3D" id="4.10.320.10">
    <property type="entry name" value="E3-binding domain"/>
    <property type="match status" value="1"/>
</dbReference>
<dbReference type="EC" id="2.3.1.-" evidence="6"/>
<feature type="domain" description="Peripheral subunit-binding (PSBD)" evidence="9">
    <location>
        <begin position="156"/>
        <end position="193"/>
    </location>
</feature>
<evidence type="ECO:0000256" key="6">
    <source>
        <dbReference type="RuleBase" id="RU003423"/>
    </source>
</evidence>
<feature type="compositionally biased region" description="Polar residues" evidence="7">
    <location>
        <begin position="184"/>
        <end position="201"/>
    </location>
</feature>
<dbReference type="InterPro" id="IPR011053">
    <property type="entry name" value="Single_hybrid_motif"/>
</dbReference>
<protein>
    <recommendedName>
        <fullName evidence="6">Dihydrolipoamide acetyltransferase component of pyruvate dehydrogenase complex</fullName>
        <ecNumber evidence="6">2.3.1.-</ecNumber>
    </recommendedName>
</protein>
<evidence type="ECO:0000256" key="5">
    <source>
        <dbReference type="ARBA" id="ARBA00023315"/>
    </source>
</evidence>
<accession>A0A538SJZ6</accession>
<dbReference type="Pfam" id="PF00198">
    <property type="entry name" value="2-oxoacid_dh"/>
    <property type="match status" value="1"/>
</dbReference>
<dbReference type="GO" id="GO:0016407">
    <property type="term" value="F:acetyltransferase activity"/>
    <property type="evidence" value="ECO:0007669"/>
    <property type="project" value="TreeGrafter"/>
</dbReference>
<evidence type="ECO:0000256" key="4">
    <source>
        <dbReference type="ARBA" id="ARBA00022823"/>
    </source>
</evidence>